<dbReference type="CDD" id="cd05233">
    <property type="entry name" value="SDR_c"/>
    <property type="match status" value="1"/>
</dbReference>
<evidence type="ECO:0000256" key="2">
    <source>
        <dbReference type="ARBA" id="ARBA00023002"/>
    </source>
</evidence>
<dbReference type="PRINTS" id="PR00081">
    <property type="entry name" value="GDHRDH"/>
</dbReference>
<dbReference type="GeneID" id="54474843"/>
<organism evidence="5 6">
    <name type="scientific">Neohortaea acidophila</name>
    <dbReference type="NCBI Taxonomy" id="245834"/>
    <lineage>
        <taxon>Eukaryota</taxon>
        <taxon>Fungi</taxon>
        <taxon>Dikarya</taxon>
        <taxon>Ascomycota</taxon>
        <taxon>Pezizomycotina</taxon>
        <taxon>Dothideomycetes</taxon>
        <taxon>Dothideomycetidae</taxon>
        <taxon>Mycosphaerellales</taxon>
        <taxon>Teratosphaeriaceae</taxon>
        <taxon>Neohortaea</taxon>
    </lineage>
</organism>
<dbReference type="InterPro" id="IPR057326">
    <property type="entry name" value="KR_dom"/>
</dbReference>
<comment type="similarity">
    <text evidence="1 3">Belongs to the short-chain dehydrogenases/reductases (SDR) family.</text>
</comment>
<gene>
    <name evidence="5" type="ORF">BDY17DRAFT_299043</name>
</gene>
<dbReference type="FunFam" id="3.40.50.720:FF:000173">
    <property type="entry name" value="3-oxoacyl-[acyl-carrier protein] reductase"/>
    <property type="match status" value="1"/>
</dbReference>
<dbReference type="SUPFAM" id="SSF51735">
    <property type="entry name" value="NAD(P)-binding Rossmann-fold domains"/>
    <property type="match status" value="1"/>
</dbReference>
<dbReference type="GO" id="GO:0016616">
    <property type="term" value="F:oxidoreductase activity, acting on the CH-OH group of donors, NAD or NADP as acceptor"/>
    <property type="evidence" value="ECO:0007669"/>
    <property type="project" value="TreeGrafter"/>
</dbReference>
<evidence type="ECO:0000313" key="5">
    <source>
        <dbReference type="EMBL" id="KAF2482712.1"/>
    </source>
</evidence>
<dbReference type="GO" id="GO:0048038">
    <property type="term" value="F:quinone binding"/>
    <property type="evidence" value="ECO:0007669"/>
    <property type="project" value="TreeGrafter"/>
</dbReference>
<dbReference type="Gene3D" id="3.40.50.720">
    <property type="entry name" value="NAD(P)-binding Rossmann-like Domain"/>
    <property type="match status" value="1"/>
</dbReference>
<dbReference type="GO" id="GO:0006633">
    <property type="term" value="P:fatty acid biosynthetic process"/>
    <property type="evidence" value="ECO:0007669"/>
    <property type="project" value="TreeGrafter"/>
</dbReference>
<dbReference type="OrthoDB" id="417891at2759"/>
<dbReference type="Proteomes" id="UP000799767">
    <property type="component" value="Unassembled WGS sequence"/>
</dbReference>
<dbReference type="EMBL" id="MU001636">
    <property type="protein sequence ID" value="KAF2482712.1"/>
    <property type="molecule type" value="Genomic_DNA"/>
</dbReference>
<dbReference type="InterPro" id="IPR002347">
    <property type="entry name" value="SDR_fam"/>
</dbReference>
<evidence type="ECO:0000313" key="6">
    <source>
        <dbReference type="Proteomes" id="UP000799767"/>
    </source>
</evidence>
<dbReference type="AlphaFoldDB" id="A0A6A6PRU6"/>
<dbReference type="PANTHER" id="PTHR42760">
    <property type="entry name" value="SHORT-CHAIN DEHYDROGENASES/REDUCTASES FAMILY MEMBER"/>
    <property type="match status" value="1"/>
</dbReference>
<dbReference type="RefSeq" id="XP_033589282.1">
    <property type="nucleotide sequence ID" value="XM_033733841.1"/>
</dbReference>
<accession>A0A6A6PRU6</accession>
<evidence type="ECO:0000256" key="3">
    <source>
        <dbReference type="RuleBase" id="RU000363"/>
    </source>
</evidence>
<dbReference type="Pfam" id="PF00106">
    <property type="entry name" value="adh_short"/>
    <property type="match status" value="1"/>
</dbReference>
<evidence type="ECO:0000259" key="4">
    <source>
        <dbReference type="SMART" id="SM00822"/>
    </source>
</evidence>
<keyword evidence="2" id="KW-0560">Oxidoreductase</keyword>
<feature type="domain" description="Ketoreductase" evidence="4">
    <location>
        <begin position="8"/>
        <end position="201"/>
    </location>
</feature>
<dbReference type="PANTHER" id="PTHR42760:SF127">
    <property type="entry name" value="3-KETOACYL-ACYL CARRIER PROTEIN REDUCTASE-RELATED"/>
    <property type="match status" value="1"/>
</dbReference>
<dbReference type="SMART" id="SM00822">
    <property type="entry name" value="PKS_KR"/>
    <property type="match status" value="1"/>
</dbReference>
<dbReference type="PRINTS" id="PR00080">
    <property type="entry name" value="SDRFAMILY"/>
</dbReference>
<sequence length="257" mass="27352">MAMESRRKVALITGATGGIGKATAIALAKEGDYDLALHYSSASQETRDALAAAIQKTNSTTKVAFFQADMADYTAVRNLHSAVTSQFGPVDILFNNAGTNSGYSAVTSLADIPIEIFDQTHRINTTSAILLTQLCLPHMESQQYGRIIFCSSVAGFTGGVVGPHYAASKAAQHGFVHWLAKNVARKGVTVNAVAPALIGDTVMMGRADDEAVQKRAELLPVGRLGRPEEIADTVVWMVKNAYVTNKVIGVDGGMYPY</sequence>
<reference evidence="5" key="1">
    <citation type="journal article" date="2020" name="Stud. Mycol.">
        <title>101 Dothideomycetes genomes: a test case for predicting lifestyles and emergence of pathogens.</title>
        <authorList>
            <person name="Haridas S."/>
            <person name="Albert R."/>
            <person name="Binder M."/>
            <person name="Bloem J."/>
            <person name="Labutti K."/>
            <person name="Salamov A."/>
            <person name="Andreopoulos B."/>
            <person name="Baker S."/>
            <person name="Barry K."/>
            <person name="Bills G."/>
            <person name="Bluhm B."/>
            <person name="Cannon C."/>
            <person name="Castanera R."/>
            <person name="Culley D."/>
            <person name="Daum C."/>
            <person name="Ezra D."/>
            <person name="Gonzalez J."/>
            <person name="Henrissat B."/>
            <person name="Kuo A."/>
            <person name="Liang C."/>
            <person name="Lipzen A."/>
            <person name="Lutzoni F."/>
            <person name="Magnuson J."/>
            <person name="Mondo S."/>
            <person name="Nolan M."/>
            <person name="Ohm R."/>
            <person name="Pangilinan J."/>
            <person name="Park H.-J."/>
            <person name="Ramirez L."/>
            <person name="Alfaro M."/>
            <person name="Sun H."/>
            <person name="Tritt A."/>
            <person name="Yoshinaga Y."/>
            <person name="Zwiers L.-H."/>
            <person name="Turgeon B."/>
            <person name="Goodwin S."/>
            <person name="Spatafora J."/>
            <person name="Crous P."/>
            <person name="Grigoriev I."/>
        </authorList>
    </citation>
    <scope>NUCLEOTIDE SEQUENCE</scope>
    <source>
        <strain evidence="5">CBS 113389</strain>
    </source>
</reference>
<dbReference type="InterPro" id="IPR036291">
    <property type="entry name" value="NAD(P)-bd_dom_sf"/>
</dbReference>
<name>A0A6A6PRU6_9PEZI</name>
<proteinExistence type="inferred from homology"/>
<keyword evidence="6" id="KW-1185">Reference proteome</keyword>
<evidence type="ECO:0000256" key="1">
    <source>
        <dbReference type="ARBA" id="ARBA00006484"/>
    </source>
</evidence>
<protein>
    <recommendedName>
        <fullName evidence="4">Ketoreductase domain-containing protein</fullName>
    </recommendedName>
</protein>